<gene>
    <name evidence="3" type="ordered locus">SCATT_25020</name>
</gene>
<protein>
    <submittedName>
        <fullName evidence="3">Membrane protein-like protein</fullName>
    </submittedName>
</protein>
<feature type="region of interest" description="Disordered" evidence="1">
    <location>
        <begin position="452"/>
        <end position="477"/>
    </location>
</feature>
<dbReference type="Proteomes" id="UP000007842">
    <property type="component" value="Chromosome"/>
</dbReference>
<keyword evidence="2" id="KW-0472">Membrane</keyword>
<evidence type="ECO:0000313" key="4">
    <source>
        <dbReference type="Proteomes" id="UP000007842"/>
    </source>
</evidence>
<name>G8WU49_STREN</name>
<reference evidence="4" key="1">
    <citation type="submission" date="2011-12" db="EMBL/GenBank/DDBJ databases">
        <title>Complete genome sequence of Streptomyces cattleya strain DSM 46488.</title>
        <authorList>
            <person name="Ou H.-Y."/>
            <person name="Li P."/>
            <person name="Zhao C."/>
            <person name="O'Hagan D."/>
            <person name="Deng Z."/>
        </authorList>
    </citation>
    <scope>NUCLEOTIDE SEQUENCE [LARGE SCALE GENOMIC DNA]</scope>
    <source>
        <strain evidence="4">ATCC 35852 / DSM 46488 / JCM 4925 / NBRC 14057 / NRRL 8057</strain>
    </source>
</reference>
<feature type="transmembrane region" description="Helical" evidence="2">
    <location>
        <begin position="285"/>
        <end position="302"/>
    </location>
</feature>
<keyword evidence="2" id="KW-1133">Transmembrane helix</keyword>
<evidence type="ECO:0000313" key="3">
    <source>
        <dbReference type="EMBL" id="AEW94873.1"/>
    </source>
</evidence>
<feature type="transmembrane region" description="Helical" evidence="2">
    <location>
        <begin position="238"/>
        <end position="265"/>
    </location>
</feature>
<proteinExistence type="predicted"/>
<dbReference type="InterPro" id="IPR018650">
    <property type="entry name" value="STSV1_Orf64"/>
</dbReference>
<dbReference type="eggNOG" id="COG3463">
    <property type="taxonomic scope" value="Bacteria"/>
</dbReference>
<keyword evidence="2" id="KW-0812">Transmembrane</keyword>
<feature type="transmembrane region" description="Helical" evidence="2">
    <location>
        <begin position="213"/>
        <end position="231"/>
    </location>
</feature>
<dbReference type="EMBL" id="CP003219">
    <property type="protein sequence ID" value="AEW94873.1"/>
    <property type="molecule type" value="Genomic_DNA"/>
</dbReference>
<dbReference type="KEGG" id="scy:SCATT_25020"/>
<dbReference type="Pfam" id="PF09852">
    <property type="entry name" value="DUF2079"/>
    <property type="match status" value="1"/>
</dbReference>
<organism evidence="3 4">
    <name type="scientific">Streptantibioticus cattleyicolor (strain ATCC 35852 / DSM 46488 / JCM 4925 / NBRC 14057 / NRRL 8057)</name>
    <name type="common">Streptomyces cattleya</name>
    <dbReference type="NCBI Taxonomy" id="1003195"/>
    <lineage>
        <taxon>Bacteria</taxon>
        <taxon>Bacillati</taxon>
        <taxon>Actinomycetota</taxon>
        <taxon>Actinomycetes</taxon>
        <taxon>Kitasatosporales</taxon>
        <taxon>Streptomycetaceae</taxon>
        <taxon>Streptantibioticus</taxon>
    </lineage>
</organism>
<accession>G8WU49</accession>
<dbReference type="STRING" id="1003195.SCATT_25020"/>
<dbReference type="AlphaFoldDB" id="G8WU49"/>
<feature type="transmembrane region" description="Helical" evidence="2">
    <location>
        <begin position="171"/>
        <end position="193"/>
    </location>
</feature>
<evidence type="ECO:0000256" key="1">
    <source>
        <dbReference type="SAM" id="MobiDB-lite"/>
    </source>
</evidence>
<feature type="transmembrane region" description="Helical" evidence="2">
    <location>
        <begin position="322"/>
        <end position="343"/>
    </location>
</feature>
<evidence type="ECO:0000256" key="2">
    <source>
        <dbReference type="SAM" id="Phobius"/>
    </source>
</evidence>
<keyword evidence="4" id="KW-1185">Reference proteome</keyword>
<sequence length="477" mass="51384">MRGYAHFGLPRSPIKNVHHGFPPGFSLLGDHFSPILALLAPLYRLWDDPRTLLVVQAALFACGVPIVRRVADRCFAGSSPRTRRYAADLAGLVHALAWPLLTASRRGFHEVAFAVPLLLLMFERGLARRHRGVLLCAALLCCTKEDLGFVVGVYGVVLAVRGRRARDRATTATGAALALLGPAASLAAIGWVLPAMGGVPGYYWSYDRLGPDAGAAVAHVAAHPWLPLTVAADPPVKLALVAWLFGTLLLLPLGSATAWCALPLIAERVLSDNPNHWPVLYHYDAFVWPVLLVAAVETAGRLHRGERRRRRERPERRAVRRWAPAAAVLCLAAALPTGLAGLVSPGAWTPSPRARALADAAARVPSGAFIAADNNVAPRLTARARVVIADPVPRGADYVLLRTDELTYPFDSTAGQRAHVALLLAHGYQRIWQRDGVVLLHRTGPVQAVPGVRPPGAPARPLRERPPARGGWNIFHG</sequence>
<dbReference type="PATRIC" id="fig|1003195.29.peg.2505"/>
<dbReference type="HOGENOM" id="CLU_029114_0_0_11"/>